<accession>A0A1G7Y2E0</accession>
<protein>
    <recommendedName>
        <fullName evidence="3">TonB protein C-terminal</fullName>
    </recommendedName>
</protein>
<dbReference type="OrthoDB" id="1191002at2"/>
<dbReference type="STRING" id="262004.SAMN04489796_101898"/>
<keyword evidence="2" id="KW-1185">Reference proteome</keyword>
<gene>
    <name evidence="1" type="ORF">SAMN04489796_101898</name>
</gene>
<sequence length="158" mass="18329">MNRIVCLLILLFATSCNYFEKKKVYPEDLLEEELQTFNWNEVDTYPMFSNCDSLTEKEDRKVCFQNTLISSVNEFLKAQNLVVSNDVNDTITLKIKIDKTGFLEVESIKIHPETIQEIPEIDSLLRRSLKGVPKIYPAIKRNQQVTTAFELPVIVRIN</sequence>
<name>A0A1G7Y2E0_9FLAO</name>
<dbReference type="PROSITE" id="PS51257">
    <property type="entry name" value="PROKAR_LIPOPROTEIN"/>
    <property type="match status" value="1"/>
</dbReference>
<dbReference type="RefSeq" id="WP_092466362.1">
    <property type="nucleotide sequence ID" value="NZ_FNCZ01000001.1"/>
</dbReference>
<dbReference type="AlphaFoldDB" id="A0A1G7Y2E0"/>
<dbReference type="EMBL" id="FNCZ01000001">
    <property type="protein sequence ID" value="SDG90559.1"/>
    <property type="molecule type" value="Genomic_DNA"/>
</dbReference>
<proteinExistence type="predicted"/>
<evidence type="ECO:0000313" key="2">
    <source>
        <dbReference type="Proteomes" id="UP000199492"/>
    </source>
</evidence>
<reference evidence="2" key="1">
    <citation type="submission" date="2016-10" db="EMBL/GenBank/DDBJ databases">
        <authorList>
            <person name="Varghese N."/>
            <person name="Submissions S."/>
        </authorList>
    </citation>
    <scope>NUCLEOTIDE SEQUENCE [LARGE SCALE GENOMIC DNA]</scope>
    <source>
        <strain evidence="2">DSM 15363</strain>
    </source>
</reference>
<evidence type="ECO:0008006" key="3">
    <source>
        <dbReference type="Google" id="ProtNLM"/>
    </source>
</evidence>
<organism evidence="1 2">
    <name type="scientific">Winogradskyella thalassocola</name>
    <dbReference type="NCBI Taxonomy" id="262004"/>
    <lineage>
        <taxon>Bacteria</taxon>
        <taxon>Pseudomonadati</taxon>
        <taxon>Bacteroidota</taxon>
        <taxon>Flavobacteriia</taxon>
        <taxon>Flavobacteriales</taxon>
        <taxon>Flavobacteriaceae</taxon>
        <taxon>Winogradskyella</taxon>
    </lineage>
</organism>
<dbReference type="Proteomes" id="UP000199492">
    <property type="component" value="Unassembled WGS sequence"/>
</dbReference>
<evidence type="ECO:0000313" key="1">
    <source>
        <dbReference type="EMBL" id="SDG90559.1"/>
    </source>
</evidence>